<gene>
    <name evidence="1" type="ORF">FRY98_21000</name>
</gene>
<dbReference type="PANTHER" id="PTHR30217">
    <property type="entry name" value="PEPTIDASE U32 FAMILY"/>
    <property type="match status" value="1"/>
</dbReference>
<dbReference type="Proteomes" id="UP000325218">
    <property type="component" value="Unassembled WGS sequence"/>
</dbReference>
<name>A0A5D0CQL7_9BACL</name>
<protein>
    <submittedName>
        <fullName evidence="1">U32 family peptidase</fullName>
    </submittedName>
</protein>
<dbReference type="Pfam" id="PF01136">
    <property type="entry name" value="Peptidase_U32"/>
    <property type="match status" value="2"/>
</dbReference>
<evidence type="ECO:0000313" key="2">
    <source>
        <dbReference type="Proteomes" id="UP000325218"/>
    </source>
</evidence>
<sequence>MARYFNGREVELLAPAGTFEIFREVIESKCDAVYFGGPSLNMRLMRKGYNFSREEITEAVKIAHTLGKRAYVTVNNLLNEGEIDEAAEYLRFLEQARPDAIIVQDFAVLALIRELKLTIPVHSSVMMNVHNVEMVKALKELGVTRVVTSREMDLHTTRYLQSVTGMELEYFVHGDMCSVHGANCYFSSLVFGMSSNRGKCLKPCRWDYRVKKDGSIYPTEYPLAVKDMFMYEHIPELIHGGITSFKIEGRMRDKAFVIMLVNAYGDAIDRYIDDPAGFERSKDTRLLYDNRKRDFSTAYAFGRPGLSNINKRYEGTGKFYSTGKVFSTPTEERELGVKRLDEIRGQWAALAGAGGGETEKSLPEISVHVNNKAQALAALEAGADHIYLSGDVFEPDRPFTKAEILELAAVKGRAKLYLGLPRMMTELHFDIYDALLSGERLPIDGLMVTNLGAIRRFAGKGYPLVGDFNLNVYNRLSAEFYAGLGVRRLTASLELPLLDFTALLAHAPVPLEAIVHGSPALMYMEHDLYENAEVFEPIGEEDNRFVDNSVLVLMTDKGENPVYRDAHGRNHLTMAKELCLLPLVKELKEAGLAVFRIEGATYRLERLREVVAAYRAALAEPDTAAERLAGLPPVYAGYTLGALQFDGGAEGTASAEVAEPAAAARA</sequence>
<dbReference type="EMBL" id="VSDO01000004">
    <property type="protein sequence ID" value="TYA11604.1"/>
    <property type="molecule type" value="Genomic_DNA"/>
</dbReference>
<dbReference type="OrthoDB" id="9807498at2"/>
<reference evidence="1 2" key="1">
    <citation type="submission" date="2019-08" db="EMBL/GenBank/DDBJ databases">
        <title>Genome sequencing of Paenibacillus faecis DSM 23593(T).</title>
        <authorList>
            <person name="Kook J.-K."/>
            <person name="Park S.-N."/>
            <person name="Lim Y.K."/>
        </authorList>
    </citation>
    <scope>NUCLEOTIDE SEQUENCE [LARGE SCALE GENOMIC DNA]</scope>
    <source>
        <strain evidence="1 2">DSM 23593</strain>
    </source>
</reference>
<keyword evidence="2" id="KW-1185">Reference proteome</keyword>
<dbReference type="AlphaFoldDB" id="A0A5D0CQL7"/>
<evidence type="ECO:0000313" key="1">
    <source>
        <dbReference type="EMBL" id="TYA11604.1"/>
    </source>
</evidence>
<accession>A0A5D0CQL7</accession>
<dbReference type="InterPro" id="IPR001539">
    <property type="entry name" value="Peptidase_U32"/>
</dbReference>
<dbReference type="PANTHER" id="PTHR30217:SF10">
    <property type="entry name" value="23S RRNA 5-HYDROXYCYTIDINE C2501 SYNTHASE"/>
    <property type="match status" value="1"/>
</dbReference>
<dbReference type="InterPro" id="IPR051454">
    <property type="entry name" value="RNA/ubiquinone_mod_enzymes"/>
</dbReference>
<organism evidence="1 2">
    <name type="scientific">Paenibacillus faecis</name>
    <dbReference type="NCBI Taxonomy" id="862114"/>
    <lineage>
        <taxon>Bacteria</taxon>
        <taxon>Bacillati</taxon>
        <taxon>Bacillota</taxon>
        <taxon>Bacilli</taxon>
        <taxon>Bacillales</taxon>
        <taxon>Paenibacillaceae</taxon>
        <taxon>Paenibacillus</taxon>
    </lineage>
</organism>
<comment type="caution">
    <text evidence="1">The sequence shown here is derived from an EMBL/GenBank/DDBJ whole genome shotgun (WGS) entry which is preliminary data.</text>
</comment>
<proteinExistence type="predicted"/>
<dbReference type="RefSeq" id="WP_148455611.1">
    <property type="nucleotide sequence ID" value="NZ_VSDO01000004.1"/>
</dbReference>